<protein>
    <recommendedName>
        <fullName evidence="1">C2 domain-containing protein</fullName>
    </recommendedName>
</protein>
<keyword evidence="3" id="KW-1185">Reference proteome</keyword>
<reference evidence="3" key="1">
    <citation type="journal article" date="2017" name="Front. Plant Sci.">
        <title>Climate Clever Clovers: New Paradigm to Reduce the Environmental Footprint of Ruminants by Breeding Low Methanogenic Forages Utilizing Haplotype Variation.</title>
        <authorList>
            <person name="Kaur P."/>
            <person name="Appels R."/>
            <person name="Bayer P.E."/>
            <person name="Keeble-Gagnere G."/>
            <person name="Wang J."/>
            <person name="Hirakawa H."/>
            <person name="Shirasawa K."/>
            <person name="Vercoe P."/>
            <person name="Stefanova K."/>
            <person name="Durmic Z."/>
            <person name="Nichols P."/>
            <person name="Revell C."/>
            <person name="Isobe S.N."/>
            <person name="Edwards D."/>
            <person name="Erskine W."/>
        </authorList>
    </citation>
    <scope>NUCLEOTIDE SEQUENCE [LARGE SCALE GENOMIC DNA]</scope>
    <source>
        <strain evidence="3">cv. Daliak</strain>
    </source>
</reference>
<organism evidence="2 3">
    <name type="scientific">Trifolium subterraneum</name>
    <name type="common">Subterranean clover</name>
    <dbReference type="NCBI Taxonomy" id="3900"/>
    <lineage>
        <taxon>Eukaryota</taxon>
        <taxon>Viridiplantae</taxon>
        <taxon>Streptophyta</taxon>
        <taxon>Embryophyta</taxon>
        <taxon>Tracheophyta</taxon>
        <taxon>Spermatophyta</taxon>
        <taxon>Magnoliopsida</taxon>
        <taxon>eudicotyledons</taxon>
        <taxon>Gunneridae</taxon>
        <taxon>Pentapetalae</taxon>
        <taxon>rosids</taxon>
        <taxon>fabids</taxon>
        <taxon>Fabales</taxon>
        <taxon>Fabaceae</taxon>
        <taxon>Papilionoideae</taxon>
        <taxon>50 kb inversion clade</taxon>
        <taxon>NPAAA clade</taxon>
        <taxon>Hologalegina</taxon>
        <taxon>IRL clade</taxon>
        <taxon>Trifolieae</taxon>
        <taxon>Trifolium</taxon>
    </lineage>
</organism>
<dbReference type="PANTHER" id="PTHR32246:SF20">
    <property type="entry name" value="CALCIUM-DEPENDENT LIPID-BINDING (CALB DOMAIN) FAMILY PROTEIN"/>
    <property type="match status" value="1"/>
</dbReference>
<sequence>MASRYEAEIILSSAHGLKNVNWRNGSNKPYAVVWIDPKNKFSTKVDENGDTEANWDQTLIIPLPPQPIEDLSLYIDIVHAGSEPDTKPLIGSAKLKLVEILEDVGIGERTSRSLKLKRPSGRPHGKLDVKVTIREPGYRAPAPGAYYAPPYGVPPPQASSRDYNYNSSAPYNYNSSVPGYGDPYGVPQQNYGYSAAPPGGYPYNAGPQTAGYGSGYGSQSTSYGQGSSYGYGQVEEKKKSKFGGMGTGLAVGAVAGVLGGVALVEGAEYLEDKIADDAAEKVEDDLGYDDGGYDGDDF</sequence>
<dbReference type="OrthoDB" id="1915999at2759"/>
<feature type="domain" description="C2" evidence="1">
    <location>
        <begin position="1"/>
        <end position="111"/>
    </location>
</feature>
<dbReference type="GO" id="GO:0006952">
    <property type="term" value="P:defense response"/>
    <property type="evidence" value="ECO:0007669"/>
    <property type="project" value="InterPro"/>
</dbReference>
<dbReference type="PROSITE" id="PS50004">
    <property type="entry name" value="C2"/>
    <property type="match status" value="1"/>
</dbReference>
<proteinExistence type="predicted"/>
<dbReference type="Proteomes" id="UP000242715">
    <property type="component" value="Unassembled WGS sequence"/>
</dbReference>
<dbReference type="PANTHER" id="PTHR32246">
    <property type="entry name" value="INGRESSION PROTEIN FIC1"/>
    <property type="match status" value="1"/>
</dbReference>
<dbReference type="AlphaFoldDB" id="A0A2Z6MZL2"/>
<dbReference type="InterPro" id="IPR044750">
    <property type="entry name" value="C2_SRC2/BAP"/>
</dbReference>
<accession>A0A2Z6MZL2</accession>
<name>A0A2Z6MZL2_TRISU</name>
<dbReference type="Gene3D" id="2.60.40.150">
    <property type="entry name" value="C2 domain"/>
    <property type="match status" value="1"/>
</dbReference>
<evidence type="ECO:0000259" key="1">
    <source>
        <dbReference type="PROSITE" id="PS50004"/>
    </source>
</evidence>
<dbReference type="Pfam" id="PF00168">
    <property type="entry name" value="C2"/>
    <property type="match status" value="1"/>
</dbReference>
<evidence type="ECO:0000313" key="2">
    <source>
        <dbReference type="EMBL" id="GAU24599.1"/>
    </source>
</evidence>
<dbReference type="InterPro" id="IPR000008">
    <property type="entry name" value="C2_dom"/>
</dbReference>
<dbReference type="SUPFAM" id="SSF49562">
    <property type="entry name" value="C2 domain (Calcium/lipid-binding domain, CaLB)"/>
    <property type="match status" value="1"/>
</dbReference>
<evidence type="ECO:0000313" key="3">
    <source>
        <dbReference type="Proteomes" id="UP000242715"/>
    </source>
</evidence>
<gene>
    <name evidence="2" type="ORF">TSUD_289600</name>
</gene>
<dbReference type="EMBL" id="DF973293">
    <property type="protein sequence ID" value="GAU24599.1"/>
    <property type="molecule type" value="Genomic_DNA"/>
</dbReference>
<dbReference type="InterPro" id="IPR035892">
    <property type="entry name" value="C2_domain_sf"/>
</dbReference>
<dbReference type="CDD" id="cd04051">
    <property type="entry name" value="C2_SRC2_like"/>
    <property type="match status" value="1"/>
</dbReference>